<dbReference type="Gene3D" id="3.60.10.10">
    <property type="entry name" value="Endonuclease/exonuclease/phosphatase"/>
    <property type="match status" value="1"/>
</dbReference>
<organism evidence="1">
    <name type="scientific">Rhizophagus irregularis (strain DAOM 181602 / DAOM 197198 / MUCL 43194)</name>
    <name type="common">Arbuscular mycorrhizal fungus</name>
    <name type="synonym">Glomus intraradices</name>
    <dbReference type="NCBI Taxonomy" id="747089"/>
    <lineage>
        <taxon>Eukaryota</taxon>
        <taxon>Fungi</taxon>
        <taxon>Fungi incertae sedis</taxon>
        <taxon>Mucoromycota</taxon>
        <taxon>Glomeromycotina</taxon>
        <taxon>Glomeromycetes</taxon>
        <taxon>Glomerales</taxon>
        <taxon>Glomeraceae</taxon>
        <taxon>Rhizophagus</taxon>
    </lineage>
</organism>
<dbReference type="HOGENOM" id="CLU_1305418_0_0_1"/>
<dbReference type="AlphaFoldDB" id="U9UJH8"/>
<dbReference type="InterPro" id="IPR036691">
    <property type="entry name" value="Endo/exonu/phosph_ase_sf"/>
</dbReference>
<reference evidence="1" key="1">
    <citation type="submission" date="2013-07" db="EMBL/GenBank/DDBJ databases">
        <title>The genome of an arbuscular mycorrhizal fungus provides insights into the evolution of the oldest plant symbiosis.</title>
        <authorList>
            <consortium name="DOE Joint Genome Institute"/>
            <person name="Tisserant E."/>
            <person name="Malbreil M."/>
            <person name="Kuo A."/>
            <person name="Kohler A."/>
            <person name="Symeonidi A."/>
            <person name="Balestrini R."/>
            <person name="Charron P."/>
            <person name="Duensing N."/>
            <person name="Frei-dit-Frey N."/>
            <person name="Gianinazzi-Pearson V."/>
            <person name="Gilbert B."/>
            <person name="Handa Y."/>
            <person name="Hijri M."/>
            <person name="Kaul R."/>
            <person name="Kawaguchi M."/>
            <person name="Krajinski F."/>
            <person name="Lammers P."/>
            <person name="Lapierre D."/>
            <person name="Masclaux F.G."/>
            <person name="Murat C."/>
            <person name="Morin E."/>
            <person name="Ndikumana S."/>
            <person name="Pagni M."/>
            <person name="Petitpierre D."/>
            <person name="Requena N."/>
            <person name="Rosikiewicz P."/>
            <person name="Riley R."/>
            <person name="Saito K."/>
            <person name="San Clemente H."/>
            <person name="Shapiro H."/>
            <person name="van Tuinen D."/>
            <person name="Becard G."/>
            <person name="Bonfante P."/>
            <person name="Paszkowski U."/>
            <person name="Shachar-Hill Y."/>
            <person name="Young J.P."/>
            <person name="Sanders I.R."/>
            <person name="Henrissat B."/>
            <person name="Rensing S.A."/>
            <person name="Grigoriev I.V."/>
            <person name="Corradi N."/>
            <person name="Roux C."/>
            <person name="Martin F."/>
        </authorList>
    </citation>
    <scope>NUCLEOTIDE SEQUENCE</scope>
    <source>
        <strain evidence="1">DAOM 197198</strain>
    </source>
</reference>
<gene>
    <name evidence="1" type="ORF">GLOINDRAFT_19174</name>
</gene>
<proteinExistence type="predicted"/>
<sequence length="211" mass="23901">MDVVYLSDPAVFTDWRTISVALEKVVAELVLLTTQFISINSRIIKLESIITTPTPPSGPFNASTSFYIPASMKEWDDTIKPNSNILDISPSFAINKWCATMMDNNKHNFSSHFSPLINFGQINVNGLVSPVRQQHLLNFFLHSSFGVLSLNDTRLTSSSAKFIYQNEHSQYNFKSYWVCSSSSCPHNGVSLLLRYSYINMFRRLILGKVVF</sequence>
<name>U9UJH8_RHIID</name>
<accession>U9UJH8</accession>
<dbReference type="EMBL" id="KI277901">
    <property type="protein sequence ID" value="ESA19847.1"/>
    <property type="molecule type" value="Genomic_DNA"/>
</dbReference>
<evidence type="ECO:0000313" key="1">
    <source>
        <dbReference type="EMBL" id="ESA19847.1"/>
    </source>
</evidence>
<protein>
    <submittedName>
        <fullName evidence="1">Uncharacterized protein</fullName>
    </submittedName>
</protein>